<reference evidence="6 7" key="1">
    <citation type="submission" date="2008-07" db="EMBL/GenBank/DDBJ databases">
        <authorList>
            <person name="El-Sayed N."/>
            <person name="Caler E."/>
            <person name="Inman J."/>
            <person name="Amedeo P."/>
            <person name="Hass B."/>
            <person name="Wortman J."/>
        </authorList>
    </citation>
    <scope>NUCLEOTIDE SEQUENCE [LARGE SCALE GENOMIC DNA]</scope>
    <source>
        <strain evidence="7">ATCC 50983 / TXsc</strain>
    </source>
</reference>
<dbReference type="OMA" id="HERYPLF"/>
<evidence type="ECO:0000256" key="2">
    <source>
        <dbReference type="ARBA" id="ARBA00022679"/>
    </source>
</evidence>
<dbReference type="Gene3D" id="3.30.420.10">
    <property type="entry name" value="Ribonuclease H-like superfamily/Ribonuclease H"/>
    <property type="match status" value="1"/>
</dbReference>
<proteinExistence type="predicted"/>
<dbReference type="Proteomes" id="UP000007800">
    <property type="component" value="Unassembled WGS sequence"/>
</dbReference>
<keyword evidence="2" id="KW-0808">Transferase</keyword>
<dbReference type="PANTHER" id="PTHR45812:SF1">
    <property type="entry name" value="DNA POLYMERASE ZETA CATALYTIC SUBUNIT"/>
    <property type="match status" value="1"/>
</dbReference>
<dbReference type="InterPro" id="IPR030559">
    <property type="entry name" value="PolZ_Rev3"/>
</dbReference>
<dbReference type="SUPFAM" id="SSF53098">
    <property type="entry name" value="Ribonuclease H-like"/>
    <property type="match status" value="1"/>
</dbReference>
<dbReference type="GeneID" id="9041634"/>
<dbReference type="GO" id="GO:0042276">
    <property type="term" value="P:error-prone translesion synthesis"/>
    <property type="evidence" value="ECO:0007669"/>
    <property type="project" value="TreeGrafter"/>
</dbReference>
<accession>C5KQ71</accession>
<dbReference type="EMBL" id="GG675256">
    <property type="protein sequence ID" value="EER13372.1"/>
    <property type="molecule type" value="Genomic_DNA"/>
</dbReference>
<dbReference type="InterPro" id="IPR036397">
    <property type="entry name" value="RNaseH_sf"/>
</dbReference>
<dbReference type="GO" id="GO:0003887">
    <property type="term" value="F:DNA-directed DNA polymerase activity"/>
    <property type="evidence" value="ECO:0007669"/>
    <property type="project" value="UniProtKB-KW"/>
</dbReference>
<dbReference type="GO" id="GO:0003677">
    <property type="term" value="F:DNA binding"/>
    <property type="evidence" value="ECO:0007669"/>
    <property type="project" value="InterPro"/>
</dbReference>
<organism evidence="7">
    <name type="scientific">Perkinsus marinus (strain ATCC 50983 / TXsc)</name>
    <dbReference type="NCBI Taxonomy" id="423536"/>
    <lineage>
        <taxon>Eukaryota</taxon>
        <taxon>Sar</taxon>
        <taxon>Alveolata</taxon>
        <taxon>Perkinsozoa</taxon>
        <taxon>Perkinsea</taxon>
        <taxon>Perkinsida</taxon>
        <taxon>Perkinsidae</taxon>
        <taxon>Perkinsus</taxon>
    </lineage>
</organism>
<keyword evidence="7" id="KW-1185">Reference proteome</keyword>
<dbReference type="GO" id="GO:0016035">
    <property type="term" value="C:zeta DNA polymerase complex"/>
    <property type="evidence" value="ECO:0007669"/>
    <property type="project" value="InterPro"/>
</dbReference>
<evidence type="ECO:0000259" key="5">
    <source>
        <dbReference type="Pfam" id="PF00136"/>
    </source>
</evidence>
<sequence>MNELYEFTPNPPSREALLAELDEAVGLSPKYLSAPKQGDRRSIDYCTLLYLEVAIQLPRGIDKWDPTLHPLVAVVCILRDQRQTPQERTWVGVIGDLLKEEDVIAIDPLATVDHLSCESELILALDRIFTQFDPTVVISWDASRRGIVFIAERARALGLPGAESMFHRVFVPPVPGPLGPSTLYGRITLDLWQTLRQEDSLKLATTTLHGAAKQLLGLTLPRIPMWLLQEWWTDASCCIDAFKYTVRLCTLGLQLLDASALLSRASEMASVLGMPDVEEVLTRGSQYRVECILHRAASRTGFGLVSSSKAQVKAQPALEGVPMVLEPRSGYYRTPTIILDFQSLYPSIIIAYNMCFSTCLGRVEHQDLT</sequence>
<feature type="domain" description="DNA-directed DNA polymerase family B multifunctional" evidence="5">
    <location>
        <begin position="278"/>
        <end position="365"/>
    </location>
</feature>
<dbReference type="EC" id="2.7.7.7" evidence="1"/>
<dbReference type="InterPro" id="IPR023211">
    <property type="entry name" value="DNA_pol_palm_dom_sf"/>
</dbReference>
<dbReference type="RefSeq" id="XP_002781577.1">
    <property type="nucleotide sequence ID" value="XM_002781531.1"/>
</dbReference>
<feature type="non-terminal residue" evidence="6">
    <location>
        <position position="369"/>
    </location>
</feature>
<keyword evidence="3" id="KW-0548">Nucleotidyltransferase</keyword>
<dbReference type="InterPro" id="IPR006134">
    <property type="entry name" value="DNA-dir_DNA_pol_B_multi_dom"/>
</dbReference>
<evidence type="ECO:0000256" key="4">
    <source>
        <dbReference type="ARBA" id="ARBA00022932"/>
    </source>
</evidence>
<dbReference type="GO" id="GO:0000724">
    <property type="term" value="P:double-strand break repair via homologous recombination"/>
    <property type="evidence" value="ECO:0007669"/>
    <property type="project" value="TreeGrafter"/>
</dbReference>
<dbReference type="InterPro" id="IPR012337">
    <property type="entry name" value="RNaseH-like_sf"/>
</dbReference>
<name>C5KQ71_PERM5</name>
<dbReference type="SUPFAM" id="SSF56672">
    <property type="entry name" value="DNA/RNA polymerases"/>
    <property type="match status" value="1"/>
</dbReference>
<evidence type="ECO:0000256" key="3">
    <source>
        <dbReference type="ARBA" id="ARBA00022695"/>
    </source>
</evidence>
<protein>
    <recommendedName>
        <fullName evidence="1">DNA-directed DNA polymerase</fullName>
        <ecNumber evidence="1">2.7.7.7</ecNumber>
    </recommendedName>
</protein>
<evidence type="ECO:0000313" key="6">
    <source>
        <dbReference type="EMBL" id="EER13372.1"/>
    </source>
</evidence>
<evidence type="ECO:0000256" key="1">
    <source>
        <dbReference type="ARBA" id="ARBA00012417"/>
    </source>
</evidence>
<gene>
    <name evidence="6" type="ORF">Pmar_PMAR012886</name>
</gene>
<dbReference type="Pfam" id="PF00136">
    <property type="entry name" value="DNA_pol_B"/>
    <property type="match status" value="1"/>
</dbReference>
<dbReference type="GO" id="GO:0005634">
    <property type="term" value="C:nucleus"/>
    <property type="evidence" value="ECO:0007669"/>
    <property type="project" value="TreeGrafter"/>
</dbReference>
<dbReference type="PANTHER" id="PTHR45812">
    <property type="entry name" value="DNA POLYMERASE ZETA CATALYTIC SUBUNIT"/>
    <property type="match status" value="1"/>
</dbReference>
<dbReference type="AlphaFoldDB" id="C5KQ71"/>
<dbReference type="Gene3D" id="3.90.1600.10">
    <property type="entry name" value="Palm domain of DNA polymerase"/>
    <property type="match status" value="1"/>
</dbReference>
<dbReference type="InterPro" id="IPR043502">
    <property type="entry name" value="DNA/RNA_pol_sf"/>
</dbReference>
<dbReference type="OrthoDB" id="2414538at2759"/>
<evidence type="ECO:0000313" key="7">
    <source>
        <dbReference type="Proteomes" id="UP000007800"/>
    </source>
</evidence>
<dbReference type="InParanoid" id="C5KQ71"/>
<dbReference type="GO" id="GO:0000166">
    <property type="term" value="F:nucleotide binding"/>
    <property type="evidence" value="ECO:0007669"/>
    <property type="project" value="InterPro"/>
</dbReference>
<keyword evidence="4" id="KW-0239">DNA-directed DNA polymerase</keyword>